<dbReference type="EMBL" id="JAPWDQ010000003">
    <property type="protein sequence ID" value="KAJ5490922.1"/>
    <property type="molecule type" value="Genomic_DNA"/>
</dbReference>
<name>A0A9W9XEY6_9EURO</name>
<evidence type="ECO:0000256" key="1">
    <source>
        <dbReference type="SAM" id="MobiDB-lite"/>
    </source>
</evidence>
<dbReference type="RefSeq" id="XP_056792051.1">
    <property type="nucleotide sequence ID" value="XM_056932092.1"/>
</dbReference>
<dbReference type="Proteomes" id="UP001148312">
    <property type="component" value="Unassembled WGS sequence"/>
</dbReference>
<sequence length="78" mass="8387">MFSDSPIPKILASGSLAWTRALRSRAGQHEALDVLRLGAHGPLDMAVAQFKTIPDSSLSVDMQSMGDDPTHFHPTRGS</sequence>
<accession>A0A9W9XEY6</accession>
<feature type="region of interest" description="Disordered" evidence="1">
    <location>
        <begin position="59"/>
        <end position="78"/>
    </location>
</feature>
<keyword evidence="3" id="KW-1185">Reference proteome</keyword>
<reference evidence="2" key="2">
    <citation type="journal article" date="2023" name="IMA Fungus">
        <title>Comparative genomic study of the Penicillium genus elucidates a diverse pangenome and 15 lateral gene transfer events.</title>
        <authorList>
            <person name="Petersen C."/>
            <person name="Sorensen T."/>
            <person name="Nielsen M.R."/>
            <person name="Sondergaard T.E."/>
            <person name="Sorensen J.L."/>
            <person name="Fitzpatrick D.A."/>
            <person name="Frisvad J.C."/>
            <person name="Nielsen K.L."/>
        </authorList>
    </citation>
    <scope>NUCLEOTIDE SEQUENCE</scope>
    <source>
        <strain evidence="2">IBT 30728</strain>
    </source>
</reference>
<dbReference type="AlphaFoldDB" id="A0A9W9XEY6"/>
<evidence type="ECO:0000313" key="3">
    <source>
        <dbReference type="Proteomes" id="UP001148312"/>
    </source>
</evidence>
<protein>
    <submittedName>
        <fullName evidence="2">Uncharacterized protein</fullName>
    </submittedName>
</protein>
<reference evidence="2" key="1">
    <citation type="submission" date="2022-12" db="EMBL/GenBank/DDBJ databases">
        <authorList>
            <person name="Petersen C."/>
        </authorList>
    </citation>
    <scope>NUCLEOTIDE SEQUENCE</scope>
    <source>
        <strain evidence="2">IBT 30728</strain>
    </source>
</reference>
<evidence type="ECO:0000313" key="2">
    <source>
        <dbReference type="EMBL" id="KAJ5490922.1"/>
    </source>
</evidence>
<organism evidence="2 3">
    <name type="scientific">Penicillium diatomitis</name>
    <dbReference type="NCBI Taxonomy" id="2819901"/>
    <lineage>
        <taxon>Eukaryota</taxon>
        <taxon>Fungi</taxon>
        <taxon>Dikarya</taxon>
        <taxon>Ascomycota</taxon>
        <taxon>Pezizomycotina</taxon>
        <taxon>Eurotiomycetes</taxon>
        <taxon>Eurotiomycetidae</taxon>
        <taxon>Eurotiales</taxon>
        <taxon>Aspergillaceae</taxon>
        <taxon>Penicillium</taxon>
    </lineage>
</organism>
<proteinExistence type="predicted"/>
<gene>
    <name evidence="2" type="ORF">N7539_002489</name>
</gene>
<dbReference type="GeneID" id="81622341"/>
<comment type="caution">
    <text evidence="2">The sequence shown here is derived from an EMBL/GenBank/DDBJ whole genome shotgun (WGS) entry which is preliminary data.</text>
</comment>